<reference evidence="1 2" key="1">
    <citation type="submission" date="2023-03" db="EMBL/GenBank/DDBJ databases">
        <title>WGS of Gossypium arboreum.</title>
        <authorList>
            <person name="Yu D."/>
        </authorList>
    </citation>
    <scope>NUCLEOTIDE SEQUENCE [LARGE SCALE GENOMIC DNA]</scope>
    <source>
        <tissue evidence="1">Leaf</tissue>
    </source>
</reference>
<sequence length="114" mass="12523">MDNASRVELLAEIIDLEPVVVVIPSYHDNKDFSDLNLEEILGDIDNEGMVEGEDAQPYSAGNMGYGIVIRNNLGTFISSIDPDAAHVGEFPEYEEIVLTHLLEGELDAEELFVG</sequence>
<protein>
    <submittedName>
        <fullName evidence="1">Uncharacterized protein</fullName>
    </submittedName>
</protein>
<proteinExistence type="predicted"/>
<dbReference type="Proteomes" id="UP001358586">
    <property type="component" value="Chromosome 4"/>
</dbReference>
<keyword evidence="2" id="KW-1185">Reference proteome</keyword>
<dbReference type="EMBL" id="JARKNE010000004">
    <property type="protein sequence ID" value="KAK5835519.1"/>
    <property type="molecule type" value="Genomic_DNA"/>
</dbReference>
<evidence type="ECO:0000313" key="1">
    <source>
        <dbReference type="EMBL" id="KAK5835519.1"/>
    </source>
</evidence>
<name>A0ABR0Q8Y4_GOSAR</name>
<organism evidence="1 2">
    <name type="scientific">Gossypium arboreum</name>
    <name type="common">Tree cotton</name>
    <name type="synonym">Gossypium nanking</name>
    <dbReference type="NCBI Taxonomy" id="29729"/>
    <lineage>
        <taxon>Eukaryota</taxon>
        <taxon>Viridiplantae</taxon>
        <taxon>Streptophyta</taxon>
        <taxon>Embryophyta</taxon>
        <taxon>Tracheophyta</taxon>
        <taxon>Spermatophyta</taxon>
        <taxon>Magnoliopsida</taxon>
        <taxon>eudicotyledons</taxon>
        <taxon>Gunneridae</taxon>
        <taxon>Pentapetalae</taxon>
        <taxon>rosids</taxon>
        <taxon>malvids</taxon>
        <taxon>Malvales</taxon>
        <taxon>Malvaceae</taxon>
        <taxon>Malvoideae</taxon>
        <taxon>Gossypium</taxon>
    </lineage>
</organism>
<gene>
    <name evidence="1" type="ORF">PVK06_011210</name>
</gene>
<comment type="caution">
    <text evidence="1">The sequence shown here is derived from an EMBL/GenBank/DDBJ whole genome shotgun (WGS) entry which is preliminary data.</text>
</comment>
<accession>A0ABR0Q8Y4</accession>
<evidence type="ECO:0000313" key="2">
    <source>
        <dbReference type="Proteomes" id="UP001358586"/>
    </source>
</evidence>